<dbReference type="AlphaFoldDB" id="A0A1F6AV28"/>
<gene>
    <name evidence="1" type="ORF">A3A64_00805</name>
</gene>
<evidence type="ECO:0000313" key="2">
    <source>
        <dbReference type="Proteomes" id="UP000178305"/>
    </source>
</evidence>
<reference evidence="1 2" key="1">
    <citation type="journal article" date="2016" name="Nat. Commun.">
        <title>Thousands of microbial genomes shed light on interconnected biogeochemical processes in an aquifer system.</title>
        <authorList>
            <person name="Anantharaman K."/>
            <person name="Brown C.T."/>
            <person name="Hug L.A."/>
            <person name="Sharon I."/>
            <person name="Castelle C.J."/>
            <person name="Probst A.J."/>
            <person name="Thomas B.C."/>
            <person name="Singh A."/>
            <person name="Wilkins M.J."/>
            <person name="Karaoz U."/>
            <person name="Brodie E.L."/>
            <person name="Williams K.H."/>
            <person name="Hubbard S.S."/>
            <person name="Banfield J.F."/>
        </authorList>
    </citation>
    <scope>NUCLEOTIDE SEQUENCE [LARGE SCALE GENOMIC DNA]</scope>
</reference>
<proteinExistence type="predicted"/>
<accession>A0A1F6AV28</accession>
<name>A0A1F6AV28_9BACT</name>
<protein>
    <submittedName>
        <fullName evidence="1">Uncharacterized protein</fullName>
    </submittedName>
</protein>
<sequence length="276" mass="31993">MITTNLQSRLQLMQNCVASVEKQCGVFSKKILSVDEFPGGVSTDWYDTLRKKGWTVLSKKVIPRGSMVLNQYRVVSAADSDIVLYTEDDIVINRLPKTTTIHKLFTQPMVHGKRAGFICFNTHVWKRFTQNPKHIMDFIHDLGNYIIVDGDVFLVKRDVMKDKYFLNFPAALTTRQMFLELQRYAFVHKVGWGTEQAMTSAWFELGKDKENEVLISLKPEIIDHIKSGKRITVLDFYNYANINFWNNDVTLRHPETPGRREGCGIVENMFQLYENL</sequence>
<dbReference type="Proteomes" id="UP000178305">
    <property type="component" value="Unassembled WGS sequence"/>
</dbReference>
<dbReference type="EMBL" id="MFJY01000002">
    <property type="protein sequence ID" value="OGG28488.1"/>
    <property type="molecule type" value="Genomic_DNA"/>
</dbReference>
<comment type="caution">
    <text evidence="1">The sequence shown here is derived from an EMBL/GenBank/DDBJ whole genome shotgun (WGS) entry which is preliminary data.</text>
</comment>
<evidence type="ECO:0000313" key="1">
    <source>
        <dbReference type="EMBL" id="OGG28488.1"/>
    </source>
</evidence>
<organism evidence="1 2">
    <name type="scientific">Candidatus Gottesmanbacteria bacterium RIFCSPLOWO2_01_FULL_48_11</name>
    <dbReference type="NCBI Taxonomy" id="1798395"/>
    <lineage>
        <taxon>Bacteria</taxon>
        <taxon>Candidatus Gottesmaniibacteriota</taxon>
    </lineage>
</organism>